<sequence length="108" mass="11965">MPSFSSSSASFTHGTSHQSFSSSSASHTPSGSSPITDYSAVIREKQVSSEVLLCVGLSLAFIILLTAGLLVFRRNRSEKHDEDPLRKTKRKFPQLRLKSVKMRRNLVL</sequence>
<name>A0ABV0VN79_9TELE</name>
<proteinExistence type="predicted"/>
<evidence type="ECO:0000313" key="4">
    <source>
        <dbReference type="Proteomes" id="UP001444071"/>
    </source>
</evidence>
<feature type="compositionally biased region" description="Low complexity" evidence="1">
    <location>
        <begin position="1"/>
        <end position="34"/>
    </location>
</feature>
<accession>A0ABV0VN79</accession>
<keyword evidence="2" id="KW-1133">Transmembrane helix</keyword>
<keyword evidence="2" id="KW-0472">Membrane</keyword>
<organism evidence="3 4">
    <name type="scientific">Xenotaenia resolanae</name>
    <dbReference type="NCBI Taxonomy" id="208358"/>
    <lineage>
        <taxon>Eukaryota</taxon>
        <taxon>Metazoa</taxon>
        <taxon>Chordata</taxon>
        <taxon>Craniata</taxon>
        <taxon>Vertebrata</taxon>
        <taxon>Euteleostomi</taxon>
        <taxon>Actinopterygii</taxon>
        <taxon>Neopterygii</taxon>
        <taxon>Teleostei</taxon>
        <taxon>Neoteleostei</taxon>
        <taxon>Acanthomorphata</taxon>
        <taxon>Ovalentaria</taxon>
        <taxon>Atherinomorphae</taxon>
        <taxon>Cyprinodontiformes</taxon>
        <taxon>Goodeidae</taxon>
        <taxon>Xenotaenia</taxon>
    </lineage>
</organism>
<evidence type="ECO:0000313" key="3">
    <source>
        <dbReference type="EMBL" id="MEQ2258692.1"/>
    </source>
</evidence>
<reference evidence="3 4" key="1">
    <citation type="submission" date="2021-06" db="EMBL/GenBank/DDBJ databases">
        <authorList>
            <person name="Palmer J.M."/>
        </authorList>
    </citation>
    <scope>NUCLEOTIDE SEQUENCE [LARGE SCALE GENOMIC DNA]</scope>
    <source>
        <strain evidence="3 4">XR_2019</strain>
        <tissue evidence="3">Muscle</tissue>
    </source>
</reference>
<feature type="region of interest" description="Disordered" evidence="1">
    <location>
        <begin position="1"/>
        <end position="35"/>
    </location>
</feature>
<gene>
    <name evidence="3" type="ORF">XENORESO_001251</name>
</gene>
<dbReference type="Proteomes" id="UP001444071">
    <property type="component" value="Unassembled WGS sequence"/>
</dbReference>
<keyword evidence="4" id="KW-1185">Reference proteome</keyword>
<comment type="caution">
    <text evidence="3">The sequence shown here is derived from an EMBL/GenBank/DDBJ whole genome shotgun (WGS) entry which is preliminary data.</text>
</comment>
<evidence type="ECO:0000256" key="2">
    <source>
        <dbReference type="SAM" id="Phobius"/>
    </source>
</evidence>
<dbReference type="EMBL" id="JAHRIM010001212">
    <property type="protein sequence ID" value="MEQ2258692.1"/>
    <property type="molecule type" value="Genomic_DNA"/>
</dbReference>
<protein>
    <submittedName>
        <fullName evidence="3">Uncharacterized protein</fullName>
    </submittedName>
</protein>
<feature type="transmembrane region" description="Helical" evidence="2">
    <location>
        <begin position="50"/>
        <end position="72"/>
    </location>
</feature>
<keyword evidence="2" id="KW-0812">Transmembrane</keyword>
<evidence type="ECO:0000256" key="1">
    <source>
        <dbReference type="SAM" id="MobiDB-lite"/>
    </source>
</evidence>